<sequence>MSRRILALAAFAVLAAPAMAQDHEGLWSGQGEGDITLDLTHIEGDTYSAALETVVPISDQGGGCAGGVEGELDLTSDGGILSVENEEYDSAAEPSPVNAKVCEIALTFNADGTLTVEEKEGCLPYHGAACGFSGTLSHDAAGL</sequence>
<evidence type="ECO:0000256" key="1">
    <source>
        <dbReference type="SAM" id="SignalP"/>
    </source>
</evidence>
<reference evidence="2" key="1">
    <citation type="submission" date="2020-12" db="EMBL/GenBank/DDBJ databases">
        <title>Devosia sp. MSA67 isolated from Mo River.</title>
        <authorList>
            <person name="Ma F."/>
            <person name="Zi Z."/>
        </authorList>
    </citation>
    <scope>NUCLEOTIDE SEQUENCE</scope>
    <source>
        <strain evidence="2">MSA67</strain>
    </source>
</reference>
<keyword evidence="1" id="KW-0732">Signal</keyword>
<dbReference type="AlphaFoldDB" id="A0A934IYD4"/>
<dbReference type="Proteomes" id="UP000602124">
    <property type="component" value="Unassembled WGS sequence"/>
</dbReference>
<proteinExistence type="predicted"/>
<dbReference type="EMBL" id="JAEKMH010000001">
    <property type="protein sequence ID" value="MBJ3784214.1"/>
    <property type="molecule type" value="Genomic_DNA"/>
</dbReference>
<name>A0A934IYD4_9HYPH</name>
<gene>
    <name evidence="2" type="ORF">JEQ47_05735</name>
</gene>
<feature type="chain" id="PRO_5037735710" description="DUF3617 family protein" evidence="1">
    <location>
        <begin position="21"/>
        <end position="143"/>
    </location>
</feature>
<dbReference type="RefSeq" id="WP_198875398.1">
    <property type="nucleotide sequence ID" value="NZ_JAEKMH010000001.1"/>
</dbReference>
<keyword evidence="3" id="KW-1185">Reference proteome</keyword>
<accession>A0A934IYD4</accession>
<protein>
    <recommendedName>
        <fullName evidence="4">DUF3617 family protein</fullName>
    </recommendedName>
</protein>
<evidence type="ECO:0008006" key="4">
    <source>
        <dbReference type="Google" id="ProtNLM"/>
    </source>
</evidence>
<evidence type="ECO:0000313" key="3">
    <source>
        <dbReference type="Proteomes" id="UP000602124"/>
    </source>
</evidence>
<evidence type="ECO:0000313" key="2">
    <source>
        <dbReference type="EMBL" id="MBJ3784214.1"/>
    </source>
</evidence>
<comment type="caution">
    <text evidence="2">The sequence shown here is derived from an EMBL/GenBank/DDBJ whole genome shotgun (WGS) entry which is preliminary data.</text>
</comment>
<organism evidence="2 3">
    <name type="scientific">Devosia sediminis</name>
    <dbReference type="NCBI Taxonomy" id="2798801"/>
    <lineage>
        <taxon>Bacteria</taxon>
        <taxon>Pseudomonadati</taxon>
        <taxon>Pseudomonadota</taxon>
        <taxon>Alphaproteobacteria</taxon>
        <taxon>Hyphomicrobiales</taxon>
        <taxon>Devosiaceae</taxon>
        <taxon>Devosia</taxon>
    </lineage>
</organism>
<feature type="signal peptide" evidence="1">
    <location>
        <begin position="1"/>
        <end position="20"/>
    </location>
</feature>